<proteinExistence type="predicted"/>
<accession>A0AAD0KQZ8</accession>
<name>A0AAD0KQZ8_MYCLR</name>
<sequence length="74" mass="8025">MWTTGHWPAGVDSLAGQDRLIQLRESGPKALESFRPQSQLGVGFAKHSRMALDGTADKFESPAGQVAVFRSEPN</sequence>
<organism evidence="1 2">
    <name type="scientific">Mycobacterium leprae</name>
    <dbReference type="NCBI Taxonomy" id="1769"/>
    <lineage>
        <taxon>Bacteria</taxon>
        <taxon>Bacillati</taxon>
        <taxon>Actinomycetota</taxon>
        <taxon>Actinomycetes</taxon>
        <taxon>Mycobacteriales</taxon>
        <taxon>Mycobacteriaceae</taxon>
        <taxon>Mycobacterium</taxon>
    </lineage>
</organism>
<dbReference type="EMBL" id="CP029543">
    <property type="protein sequence ID" value="AWV47067.1"/>
    <property type="molecule type" value="Genomic_DNA"/>
</dbReference>
<dbReference type="Proteomes" id="UP000249682">
    <property type="component" value="Chromosome"/>
</dbReference>
<dbReference type="AlphaFoldDB" id="A0AAD0KQZ8"/>
<evidence type="ECO:0000313" key="1">
    <source>
        <dbReference type="EMBL" id="AWV47067.1"/>
    </source>
</evidence>
<protein>
    <submittedName>
        <fullName evidence="1">Uncharacterized protein</fullName>
    </submittedName>
</protein>
<reference evidence="1 2" key="1">
    <citation type="submission" date="2018-05" db="EMBL/GenBank/DDBJ databases">
        <title>Evolution of small genomes with special reference to Mycobacterium leprae.</title>
        <authorList>
            <person name="Mohanty P.S."/>
            <person name="Bansal A.K."/>
            <person name="Gupta U.D."/>
            <person name="Naaz F."/>
            <person name="Dwivedi V.D."/>
            <person name="Singh H."/>
            <person name="Gupta G."/>
            <person name="Sharma S."/>
            <person name="Arora M."/>
        </authorList>
    </citation>
    <scope>NUCLEOTIDE SEQUENCE [LARGE SCALE GENOMIC DNA]</scope>
    <source>
        <strain evidence="1 2">MRHRU-235-G</strain>
    </source>
</reference>
<gene>
    <name evidence="1" type="ORF">DIJ64_00290</name>
</gene>
<evidence type="ECO:0000313" key="2">
    <source>
        <dbReference type="Proteomes" id="UP000249682"/>
    </source>
</evidence>